<gene>
    <name evidence="2" type="ORF">JYB87_14685</name>
</gene>
<protein>
    <submittedName>
        <fullName evidence="2">Ribonuclease E inhibitor RraB</fullName>
    </submittedName>
</protein>
<dbReference type="InterPro" id="IPR009671">
    <property type="entry name" value="RraB_dom"/>
</dbReference>
<organism evidence="2 3">
    <name type="scientific">Shewanella avicenniae</name>
    <dbReference type="NCBI Taxonomy" id="2814294"/>
    <lineage>
        <taxon>Bacteria</taxon>
        <taxon>Pseudomonadati</taxon>
        <taxon>Pseudomonadota</taxon>
        <taxon>Gammaproteobacteria</taxon>
        <taxon>Alteromonadales</taxon>
        <taxon>Shewanellaceae</taxon>
        <taxon>Shewanella</taxon>
    </lineage>
</organism>
<proteinExistence type="predicted"/>
<dbReference type="InterPro" id="IPR036701">
    <property type="entry name" value="RraB-like_sf"/>
</dbReference>
<evidence type="ECO:0000313" key="3">
    <source>
        <dbReference type="Proteomes" id="UP000662770"/>
    </source>
</evidence>
<reference evidence="2 3" key="1">
    <citation type="submission" date="2021-03" db="EMBL/GenBank/DDBJ databases">
        <title>Novel species identification of genus Shewanella.</title>
        <authorList>
            <person name="Liu G."/>
            <person name="Zhang Q."/>
        </authorList>
    </citation>
    <scope>NUCLEOTIDE SEQUENCE [LARGE SCALE GENOMIC DNA]</scope>
    <source>
        <strain evidence="2 3">FJAT-51800</strain>
    </source>
</reference>
<dbReference type="EMBL" id="CP071503">
    <property type="protein sequence ID" value="QSX32972.1"/>
    <property type="molecule type" value="Genomic_DNA"/>
</dbReference>
<dbReference type="Proteomes" id="UP000662770">
    <property type="component" value="Chromosome"/>
</dbReference>
<sequence>MYPDDVNGDVFRRLEEDNFDFSIEHPVDFYAIYATEEEADLVARQYATDWKRGQQFKNIETRPSEKGGMELELVPIMMVTYENIVAFEKALAERTAKVNGYLDGWGVWNG</sequence>
<evidence type="ECO:0000313" key="2">
    <source>
        <dbReference type="EMBL" id="QSX32972.1"/>
    </source>
</evidence>
<evidence type="ECO:0000259" key="1">
    <source>
        <dbReference type="Pfam" id="PF06877"/>
    </source>
</evidence>
<dbReference type="RefSeq" id="WP_207354210.1">
    <property type="nucleotide sequence ID" value="NZ_CP071503.1"/>
</dbReference>
<dbReference type="Gene3D" id="3.30.70.970">
    <property type="entry name" value="RraB-like"/>
    <property type="match status" value="1"/>
</dbReference>
<name>A0ABX7QNC9_9GAMM</name>
<keyword evidence="3" id="KW-1185">Reference proteome</keyword>
<dbReference type="Pfam" id="PF06877">
    <property type="entry name" value="RraB"/>
    <property type="match status" value="1"/>
</dbReference>
<feature type="domain" description="Regulator of ribonuclease activity B" evidence="1">
    <location>
        <begin position="5"/>
        <end position="107"/>
    </location>
</feature>
<dbReference type="SUPFAM" id="SSF89946">
    <property type="entry name" value="Hypothetical protein VC0424"/>
    <property type="match status" value="1"/>
</dbReference>
<accession>A0ABX7QNC9</accession>